<dbReference type="Gene3D" id="3.30.160.60">
    <property type="entry name" value="Classic Zinc Finger"/>
    <property type="match status" value="1"/>
</dbReference>
<evidence type="ECO:0000256" key="4">
    <source>
        <dbReference type="ARBA" id="ARBA00023136"/>
    </source>
</evidence>
<keyword evidence="2 7" id="KW-0812">Transmembrane</keyword>
<evidence type="ECO:0000313" key="8">
    <source>
        <dbReference type="EMBL" id="RCS59632.1"/>
    </source>
</evidence>
<keyword evidence="7" id="KW-0997">Cell inner membrane</keyword>
<evidence type="ECO:0000256" key="6">
    <source>
        <dbReference type="ARBA" id="ARBA00023316"/>
    </source>
</evidence>
<comment type="similarity">
    <text evidence="7">Belongs to the transglycosylase MltG family.</text>
</comment>
<dbReference type="GO" id="GO:0009252">
    <property type="term" value="P:peptidoglycan biosynthetic process"/>
    <property type="evidence" value="ECO:0007669"/>
    <property type="project" value="UniProtKB-UniRule"/>
</dbReference>
<dbReference type="GO" id="GO:0005886">
    <property type="term" value="C:plasma membrane"/>
    <property type="evidence" value="ECO:0007669"/>
    <property type="project" value="UniProtKB-UniRule"/>
</dbReference>
<dbReference type="Pfam" id="PF02618">
    <property type="entry name" value="YceG"/>
    <property type="match status" value="1"/>
</dbReference>
<dbReference type="NCBIfam" id="TIGR00247">
    <property type="entry name" value="endolytic transglycosylase MltG"/>
    <property type="match status" value="1"/>
</dbReference>
<feature type="site" description="Important for catalytic activity" evidence="7">
    <location>
        <position position="197"/>
    </location>
</feature>
<dbReference type="Gene3D" id="3.30.1490.480">
    <property type="entry name" value="Endolytic murein transglycosylase"/>
    <property type="match status" value="1"/>
</dbReference>
<protein>
    <recommendedName>
        <fullName evidence="7">Endolytic murein transglycosylase</fullName>
        <ecNumber evidence="7">4.2.2.29</ecNumber>
    </recommendedName>
    <alternativeName>
        <fullName evidence="7">Peptidoglycan lytic transglycosylase</fullName>
    </alternativeName>
    <alternativeName>
        <fullName evidence="7">Peptidoglycan polymerization terminase</fullName>
    </alternativeName>
</protein>
<evidence type="ECO:0000256" key="1">
    <source>
        <dbReference type="ARBA" id="ARBA00022475"/>
    </source>
</evidence>
<evidence type="ECO:0000313" key="9">
    <source>
        <dbReference type="Proteomes" id="UP000252357"/>
    </source>
</evidence>
<dbReference type="HAMAP" id="MF_02065">
    <property type="entry name" value="MltG"/>
    <property type="match status" value="1"/>
</dbReference>
<keyword evidence="3 7" id="KW-1133">Transmembrane helix</keyword>
<keyword evidence="4 7" id="KW-0472">Membrane</keyword>
<comment type="function">
    <text evidence="7">Functions as a peptidoglycan terminase that cleaves nascent peptidoglycan strands endolytically to terminate their elongation.</text>
</comment>
<dbReference type="AlphaFoldDB" id="A0A368L7V0"/>
<reference evidence="8 9" key="1">
    <citation type="journal article" date="2018" name="Int. J. Syst. Evol. Microbiol.">
        <title>Parvibium lacunae gen. nov., sp. nov., a new member of the family Alcaligenaceae isolated from a freshwater pond.</title>
        <authorList>
            <person name="Chen W.M."/>
            <person name="Xie P.B."/>
            <person name="Hsu M.Y."/>
            <person name="Sheu S.Y."/>
        </authorList>
    </citation>
    <scope>NUCLEOTIDE SEQUENCE [LARGE SCALE GENOMIC DNA]</scope>
    <source>
        <strain evidence="8 9">KMB9</strain>
    </source>
</reference>
<keyword evidence="9" id="KW-1185">Reference proteome</keyword>
<evidence type="ECO:0000256" key="7">
    <source>
        <dbReference type="HAMAP-Rule" id="MF_02065"/>
    </source>
</evidence>
<name>A0A368L7V0_9BURK</name>
<dbReference type="PANTHER" id="PTHR30518:SF2">
    <property type="entry name" value="ENDOLYTIC MUREIN TRANSGLYCOSYLASE"/>
    <property type="match status" value="1"/>
</dbReference>
<dbReference type="Proteomes" id="UP000252357">
    <property type="component" value="Unassembled WGS sequence"/>
</dbReference>
<keyword evidence="5 7" id="KW-0456">Lyase</keyword>
<dbReference type="EC" id="4.2.2.29" evidence="7"/>
<evidence type="ECO:0000256" key="5">
    <source>
        <dbReference type="ARBA" id="ARBA00023239"/>
    </source>
</evidence>
<evidence type="ECO:0000256" key="2">
    <source>
        <dbReference type="ARBA" id="ARBA00022692"/>
    </source>
</evidence>
<dbReference type="InterPro" id="IPR003770">
    <property type="entry name" value="MLTG-like"/>
</dbReference>
<comment type="catalytic activity">
    <reaction evidence="7">
        <text>a peptidoglycan chain = a peptidoglycan chain with N-acetyl-1,6-anhydromuramyl-[peptide] at the reducing end + a peptidoglycan chain with N-acetylglucosamine at the non-reducing end.</text>
        <dbReference type="EC" id="4.2.2.29"/>
    </reaction>
</comment>
<dbReference type="GO" id="GO:0008932">
    <property type="term" value="F:lytic endotransglycosylase activity"/>
    <property type="evidence" value="ECO:0007669"/>
    <property type="project" value="UniProtKB-UniRule"/>
</dbReference>
<dbReference type="CDD" id="cd08010">
    <property type="entry name" value="MltG_like"/>
    <property type="match status" value="1"/>
</dbReference>
<keyword evidence="6 7" id="KW-0961">Cell wall biogenesis/degradation</keyword>
<dbReference type="GO" id="GO:0071555">
    <property type="term" value="P:cell wall organization"/>
    <property type="evidence" value="ECO:0007669"/>
    <property type="project" value="UniProtKB-KW"/>
</dbReference>
<organism evidence="8 9">
    <name type="scientific">Parvibium lacunae</name>
    <dbReference type="NCBI Taxonomy" id="1888893"/>
    <lineage>
        <taxon>Bacteria</taxon>
        <taxon>Pseudomonadati</taxon>
        <taxon>Pseudomonadota</taxon>
        <taxon>Betaproteobacteria</taxon>
        <taxon>Burkholderiales</taxon>
        <taxon>Alcaligenaceae</taxon>
        <taxon>Parvibium</taxon>
    </lineage>
</organism>
<proteinExistence type="inferred from homology"/>
<dbReference type="EMBL" id="QPGB01000001">
    <property type="protein sequence ID" value="RCS59632.1"/>
    <property type="molecule type" value="Genomic_DNA"/>
</dbReference>
<dbReference type="PANTHER" id="PTHR30518">
    <property type="entry name" value="ENDOLYTIC MUREIN TRANSGLYCOSYLASE"/>
    <property type="match status" value="1"/>
</dbReference>
<accession>A0A368L7V0</accession>
<gene>
    <name evidence="7 8" type="primary">mltG</name>
    <name evidence="8" type="ORF">DU000_02680</name>
</gene>
<evidence type="ECO:0000256" key="3">
    <source>
        <dbReference type="ARBA" id="ARBA00022989"/>
    </source>
</evidence>
<sequence>MTEVEVWIAPGSSAKMVAQTLQDSGVPLSVTVFTWVARLSGQAHKIKAGNYVLRAQTANEPAPANANTAAAPLSLWQILGKLTRGDVSQREIRFIEGWTFRQWRQVLNQHPDLRHDTLNMTDQEIMTALGEPQLAPEGWFMPDTYLFDRQTSDLAILRRAFHMQQQLVAQLWSQRPAVSPLNSAYQALILASIIEKETGLAAERAQIAAVFHNRLRRGMLLQTDPTVIYGLGAQFDGNLRKRDLLSDTPFNTYTRPGLPPTPIAMPGRAALQAAIHPAISDALYFVARGDGSSYFSRNLEEHNRAVTRYQRGNRP</sequence>
<comment type="caution">
    <text evidence="8">The sequence shown here is derived from an EMBL/GenBank/DDBJ whole genome shotgun (WGS) entry which is preliminary data.</text>
</comment>
<keyword evidence="1 7" id="KW-1003">Cell membrane</keyword>